<protein>
    <submittedName>
        <fullName evidence="1">Uncharacterized protein</fullName>
    </submittedName>
</protein>
<gene>
    <name evidence="1" type="ORF">PPROV_000097100</name>
</gene>
<dbReference type="Proteomes" id="UP000660262">
    <property type="component" value="Unassembled WGS sequence"/>
</dbReference>
<evidence type="ECO:0000313" key="1">
    <source>
        <dbReference type="EMBL" id="GHP02214.1"/>
    </source>
</evidence>
<organism evidence="1 2">
    <name type="scientific">Pycnococcus provasolii</name>
    <dbReference type="NCBI Taxonomy" id="41880"/>
    <lineage>
        <taxon>Eukaryota</taxon>
        <taxon>Viridiplantae</taxon>
        <taxon>Chlorophyta</taxon>
        <taxon>Pseudoscourfieldiophyceae</taxon>
        <taxon>Pseudoscourfieldiales</taxon>
        <taxon>Pycnococcaceae</taxon>
        <taxon>Pycnococcus</taxon>
    </lineage>
</organism>
<reference evidence="1" key="1">
    <citation type="submission" date="2020-10" db="EMBL/GenBank/DDBJ databases">
        <title>Unveiling of a novel bifunctional photoreceptor, Dualchrome1, isolated from a cosmopolitan green alga.</title>
        <authorList>
            <person name="Suzuki S."/>
            <person name="Kawachi M."/>
        </authorList>
    </citation>
    <scope>NUCLEOTIDE SEQUENCE</scope>
    <source>
        <strain evidence="1">NIES 2893</strain>
    </source>
</reference>
<keyword evidence="2" id="KW-1185">Reference proteome</keyword>
<dbReference type="EMBL" id="BNJQ01000003">
    <property type="protein sequence ID" value="GHP02214.1"/>
    <property type="molecule type" value="Genomic_DNA"/>
</dbReference>
<proteinExistence type="predicted"/>
<accession>A0A830H5A2</accession>
<evidence type="ECO:0000313" key="2">
    <source>
        <dbReference type="Proteomes" id="UP000660262"/>
    </source>
</evidence>
<dbReference type="AlphaFoldDB" id="A0A830H5A2"/>
<sequence length="169" mass="18792">MRDGDWHHPLLDDSEVGALLDYVPESPSALYPNMRFERALGRWGMGDVAIREHTVVQKLGWLGAHLCERTKRERDKRMWAPRRAGVAQSGDFTTGGGRPSRVRFAYRELIVEPPGSSECLTRRGLPPLPRPANATISLSLEDAYLGYKAASNSARHVGHDLDVVVSCTE</sequence>
<name>A0A830H5A2_9CHLO</name>
<comment type="caution">
    <text evidence="1">The sequence shown here is derived from an EMBL/GenBank/DDBJ whole genome shotgun (WGS) entry which is preliminary data.</text>
</comment>